<evidence type="ECO:0000313" key="4">
    <source>
        <dbReference type="EMBL" id="KAK1641998.1"/>
    </source>
</evidence>
<protein>
    <recommendedName>
        <fullName evidence="3">DUF4218 domain-containing protein</fullName>
    </recommendedName>
</protein>
<comment type="caution">
    <text evidence="4">The sequence shown here is derived from an EMBL/GenBank/DDBJ whole genome shotgun (WGS) entry which is preliminary data.</text>
</comment>
<feature type="compositionally biased region" description="Pro residues" evidence="1">
    <location>
        <begin position="395"/>
        <end position="411"/>
    </location>
</feature>
<dbReference type="EMBL" id="JAUUTY010000004">
    <property type="protein sequence ID" value="KAK1641998.1"/>
    <property type="molecule type" value="Genomic_DNA"/>
</dbReference>
<evidence type="ECO:0000256" key="1">
    <source>
        <dbReference type="SAM" id="MobiDB-lite"/>
    </source>
</evidence>
<evidence type="ECO:0000256" key="2">
    <source>
        <dbReference type="SAM" id="SignalP"/>
    </source>
</evidence>
<sequence length="468" mass="52557">MIMTQLLLVALRGLLPENVRVPIVKLCAFLNAISQKVINLDILPRLQKDVVQCLVSFELVFPPPFFNIMTHLLVHLVEEIAIPGLVFLHNMFPFEKFMGVLKKYVHNHASPEESISKGYGTEEVIEFCVDFIPDLKSIGVPELWHEGRLSRKDTLGKKSMISPDEEDPNDEPDEEDPDLNIIERKVRKWAVSKLATQFNNWKKRLDKDFIQKEKTPVFTGPFEKIRDQWDAFVTYKTTEQAKKRPVPHGYAVARVDQVTSGFEQLMLDYTAGEGDLHELGEAKNTTYCVSKKCTLSILMVAVIVVTLNFDYLLFVNMLSLSVRVSVRYPAPSVHGAFTARQHLHHMGGILEGAIRGALMLASCRQWARLYTRGAQVRDGMWRAMMEMHGAPPPIPASCAPYQPPGAAPPAPTYDRTPRSALQDHREAARVAESASSCLAAQAWDDTGDDKQRPDPVPSSAARAWSTRA</sequence>
<dbReference type="PANTHER" id="PTHR48258:SF9">
    <property type="entry name" value="OS01G0348150 PROTEIN"/>
    <property type="match status" value="1"/>
</dbReference>
<feature type="compositionally biased region" description="Basic and acidic residues" evidence="1">
    <location>
        <begin position="415"/>
        <end position="429"/>
    </location>
</feature>
<keyword evidence="5" id="KW-1185">Reference proteome</keyword>
<dbReference type="Pfam" id="PF13960">
    <property type="entry name" value="DUF4218"/>
    <property type="match status" value="1"/>
</dbReference>
<feature type="region of interest" description="Disordered" evidence="1">
    <location>
        <begin position="395"/>
        <end position="468"/>
    </location>
</feature>
<evidence type="ECO:0000259" key="3">
    <source>
        <dbReference type="Pfam" id="PF13960"/>
    </source>
</evidence>
<dbReference type="PANTHER" id="PTHR48258">
    <property type="entry name" value="DUF4218 DOMAIN-CONTAINING PROTEIN-RELATED"/>
    <property type="match status" value="1"/>
</dbReference>
<dbReference type="InterPro" id="IPR025452">
    <property type="entry name" value="DUF4218"/>
</dbReference>
<proteinExistence type="predicted"/>
<feature type="chain" id="PRO_5042051987" description="DUF4218 domain-containing protein" evidence="2">
    <location>
        <begin position="17"/>
        <end position="468"/>
    </location>
</feature>
<name>A0AAD8RZA7_LOLMU</name>
<reference evidence="4" key="1">
    <citation type="submission" date="2023-07" db="EMBL/GenBank/DDBJ databases">
        <title>A chromosome-level genome assembly of Lolium multiflorum.</title>
        <authorList>
            <person name="Chen Y."/>
            <person name="Copetti D."/>
            <person name="Kolliker R."/>
            <person name="Studer B."/>
        </authorList>
    </citation>
    <scope>NUCLEOTIDE SEQUENCE</scope>
    <source>
        <strain evidence="4">02402/16</strain>
        <tissue evidence="4">Leaf</tissue>
    </source>
</reference>
<dbReference type="AlphaFoldDB" id="A0AAD8RZA7"/>
<keyword evidence="2" id="KW-0732">Signal</keyword>
<feature type="compositionally biased region" description="Acidic residues" evidence="1">
    <location>
        <begin position="163"/>
        <end position="178"/>
    </location>
</feature>
<evidence type="ECO:0000313" key="5">
    <source>
        <dbReference type="Proteomes" id="UP001231189"/>
    </source>
</evidence>
<feature type="domain" description="DUF4218" evidence="3">
    <location>
        <begin position="33"/>
        <end position="136"/>
    </location>
</feature>
<gene>
    <name evidence="4" type="ORF">QYE76_059803</name>
</gene>
<feature type="signal peptide" evidence="2">
    <location>
        <begin position="1"/>
        <end position="16"/>
    </location>
</feature>
<organism evidence="4 5">
    <name type="scientific">Lolium multiflorum</name>
    <name type="common">Italian ryegrass</name>
    <name type="synonym">Lolium perenne subsp. multiflorum</name>
    <dbReference type="NCBI Taxonomy" id="4521"/>
    <lineage>
        <taxon>Eukaryota</taxon>
        <taxon>Viridiplantae</taxon>
        <taxon>Streptophyta</taxon>
        <taxon>Embryophyta</taxon>
        <taxon>Tracheophyta</taxon>
        <taxon>Spermatophyta</taxon>
        <taxon>Magnoliopsida</taxon>
        <taxon>Liliopsida</taxon>
        <taxon>Poales</taxon>
        <taxon>Poaceae</taxon>
        <taxon>BOP clade</taxon>
        <taxon>Pooideae</taxon>
        <taxon>Poodae</taxon>
        <taxon>Poeae</taxon>
        <taxon>Poeae Chloroplast Group 2 (Poeae type)</taxon>
        <taxon>Loliodinae</taxon>
        <taxon>Loliinae</taxon>
        <taxon>Lolium</taxon>
    </lineage>
</organism>
<dbReference type="Proteomes" id="UP001231189">
    <property type="component" value="Unassembled WGS sequence"/>
</dbReference>
<feature type="region of interest" description="Disordered" evidence="1">
    <location>
        <begin position="155"/>
        <end position="178"/>
    </location>
</feature>
<accession>A0AAD8RZA7</accession>